<feature type="transmembrane region" description="Helical" evidence="7">
    <location>
        <begin position="345"/>
        <end position="369"/>
    </location>
</feature>
<evidence type="ECO:0000256" key="5">
    <source>
        <dbReference type="ARBA" id="ARBA00022989"/>
    </source>
</evidence>
<name>B0BZY5_ACAM1</name>
<evidence type="ECO:0000256" key="2">
    <source>
        <dbReference type="ARBA" id="ARBA00022448"/>
    </source>
</evidence>
<dbReference type="STRING" id="329726.AM1_2180"/>
<sequence length="564" mass="61592">MNTVPKSVSKLSRQILSHPSLHWNIWTIGVMGVAVLIATPILVVLSSIFTNQSETWEHLATTVLPTYVINSLLLMLGVSVGVLVIGVGTAWLVTMCDFVGSRVFEWALLLPLAAPAYLLAYTYTDVLDYFGPVQTFLRGVFGWESATDYWFPNVRSLWGAIAMMSFVLYPYVYLLSRVTFLEQSVCTQEASRSLGCNPWQSFVKVALPLARPAITAGLALALMETLNDFGTVQYFGVPTFTTGIYRTWFGNGERLAATQLAAVLMMFILSLILLERWSRRQARYYQTSSPFQRLSTYKLEGVRGLLAWLSCCLPIVLGLLIPGALLVQMTLQNMAETLDQQFLPLALNSLLLATLTAGLAVILSLFLVYGLRLSGTPVMRFGVRIAAMGYAIPGSVIAVGILIPLAQVEGAIAPLLQNWFNLPGSLLQGTITALIFAYLVRFLAVSLGSVESGLAKIKPSFDDAAHSLGHSARSTLAKVHAPMMGGSLLTALMLVFVDVMKELPATIVIQPPNFDTLAVRVYRYASDERLVEAAAPALAIVLVGLLPVIFLSWQIAQSRLRSTD</sequence>
<dbReference type="HOGENOM" id="CLU_021838_0_2_3"/>
<feature type="domain" description="ABC transmembrane type-1" evidence="8">
    <location>
        <begin position="346"/>
        <end position="551"/>
    </location>
</feature>
<feature type="transmembrane region" description="Helical" evidence="7">
    <location>
        <begin position="426"/>
        <end position="450"/>
    </location>
</feature>
<gene>
    <name evidence="9" type="ordered locus">AM1_2180</name>
</gene>
<keyword evidence="4 7" id="KW-0812">Transmembrane</keyword>
<dbReference type="InterPro" id="IPR000515">
    <property type="entry name" value="MetI-like"/>
</dbReference>
<evidence type="ECO:0000313" key="9">
    <source>
        <dbReference type="EMBL" id="ABW27195.1"/>
    </source>
</evidence>
<dbReference type="GO" id="GO:0005886">
    <property type="term" value="C:plasma membrane"/>
    <property type="evidence" value="ECO:0007669"/>
    <property type="project" value="UniProtKB-SubCell"/>
</dbReference>
<keyword evidence="2 7" id="KW-0813">Transport</keyword>
<dbReference type="SUPFAM" id="SSF161098">
    <property type="entry name" value="MetI-like"/>
    <property type="match status" value="2"/>
</dbReference>
<evidence type="ECO:0000256" key="3">
    <source>
        <dbReference type="ARBA" id="ARBA00022475"/>
    </source>
</evidence>
<accession>B0BZY5</accession>
<evidence type="ECO:0000256" key="4">
    <source>
        <dbReference type="ARBA" id="ARBA00022692"/>
    </source>
</evidence>
<feature type="transmembrane region" description="Helical" evidence="7">
    <location>
        <begin position="157"/>
        <end position="175"/>
    </location>
</feature>
<dbReference type="KEGG" id="amr:AM1_2180"/>
<dbReference type="Pfam" id="PF00528">
    <property type="entry name" value="BPD_transp_1"/>
    <property type="match status" value="2"/>
</dbReference>
<feature type="transmembrane region" description="Helical" evidence="7">
    <location>
        <begin position="106"/>
        <end position="124"/>
    </location>
</feature>
<evidence type="ECO:0000256" key="7">
    <source>
        <dbReference type="RuleBase" id="RU363032"/>
    </source>
</evidence>
<feature type="transmembrane region" description="Helical" evidence="7">
    <location>
        <begin position="21"/>
        <end position="49"/>
    </location>
</feature>
<evidence type="ECO:0000256" key="6">
    <source>
        <dbReference type="ARBA" id="ARBA00023136"/>
    </source>
</evidence>
<dbReference type="eggNOG" id="COG1178">
    <property type="taxonomic scope" value="Bacteria"/>
</dbReference>
<comment type="similarity">
    <text evidence="7">Belongs to the binding-protein-dependent transport system permease family.</text>
</comment>
<protein>
    <submittedName>
        <fullName evidence="9">Ferric iron uptake ABC transporter (FeT) family, permease protein, putative</fullName>
    </submittedName>
</protein>
<feature type="transmembrane region" description="Helical" evidence="7">
    <location>
        <begin position="255"/>
        <end position="274"/>
    </location>
</feature>
<dbReference type="FunFam" id="1.10.3720.10:FF:000088">
    <property type="entry name" value="Iron(III) ABC transporter, permease protein"/>
    <property type="match status" value="1"/>
</dbReference>
<keyword evidence="3" id="KW-1003">Cell membrane</keyword>
<dbReference type="InterPro" id="IPR035906">
    <property type="entry name" value="MetI-like_sf"/>
</dbReference>
<evidence type="ECO:0000313" key="10">
    <source>
        <dbReference type="Proteomes" id="UP000000268"/>
    </source>
</evidence>
<dbReference type="PANTHER" id="PTHR30183">
    <property type="entry name" value="MOLYBDENUM TRANSPORT SYSTEM PERMEASE PROTEIN MODB"/>
    <property type="match status" value="1"/>
</dbReference>
<keyword evidence="6 7" id="KW-0472">Membrane</keyword>
<feature type="transmembrane region" description="Helical" evidence="7">
    <location>
        <begin position="202"/>
        <end position="223"/>
    </location>
</feature>
<feature type="transmembrane region" description="Helical" evidence="7">
    <location>
        <begin position="69"/>
        <end position="94"/>
    </location>
</feature>
<keyword evidence="5 7" id="KW-1133">Transmembrane helix</keyword>
<organism evidence="9 10">
    <name type="scientific">Acaryochloris marina (strain MBIC 11017)</name>
    <dbReference type="NCBI Taxonomy" id="329726"/>
    <lineage>
        <taxon>Bacteria</taxon>
        <taxon>Bacillati</taxon>
        <taxon>Cyanobacteriota</taxon>
        <taxon>Cyanophyceae</taxon>
        <taxon>Acaryochloridales</taxon>
        <taxon>Acaryochloridaceae</taxon>
        <taxon>Acaryochloris</taxon>
    </lineage>
</organism>
<comment type="subcellular location">
    <subcellularLocation>
        <location evidence="1 7">Cell membrane</location>
        <topology evidence="1 7">Multi-pass membrane protein</topology>
    </subcellularLocation>
</comment>
<dbReference type="CDD" id="cd06261">
    <property type="entry name" value="TM_PBP2"/>
    <property type="match status" value="1"/>
</dbReference>
<feature type="domain" description="ABC transmembrane type-1" evidence="8">
    <location>
        <begin position="68"/>
        <end position="273"/>
    </location>
</feature>
<dbReference type="EMBL" id="CP000828">
    <property type="protein sequence ID" value="ABW27195.1"/>
    <property type="molecule type" value="Genomic_DNA"/>
</dbReference>
<dbReference type="AlphaFoldDB" id="B0BZY5"/>
<dbReference type="Gene3D" id="1.10.3720.10">
    <property type="entry name" value="MetI-like"/>
    <property type="match status" value="2"/>
</dbReference>
<proteinExistence type="inferred from homology"/>
<dbReference type="Proteomes" id="UP000000268">
    <property type="component" value="Chromosome"/>
</dbReference>
<dbReference type="PANTHER" id="PTHR30183:SF2">
    <property type="entry name" value="IRON UTILIZATION PROTEIN"/>
    <property type="match status" value="1"/>
</dbReference>
<feature type="transmembrane region" description="Helical" evidence="7">
    <location>
        <begin position="533"/>
        <end position="553"/>
    </location>
</feature>
<evidence type="ECO:0000259" key="8">
    <source>
        <dbReference type="PROSITE" id="PS50928"/>
    </source>
</evidence>
<feature type="transmembrane region" description="Helical" evidence="7">
    <location>
        <begin position="305"/>
        <end position="325"/>
    </location>
</feature>
<keyword evidence="10" id="KW-1185">Reference proteome</keyword>
<dbReference type="GO" id="GO:0055085">
    <property type="term" value="P:transmembrane transport"/>
    <property type="evidence" value="ECO:0007669"/>
    <property type="project" value="InterPro"/>
</dbReference>
<evidence type="ECO:0000256" key="1">
    <source>
        <dbReference type="ARBA" id="ARBA00004651"/>
    </source>
</evidence>
<dbReference type="PROSITE" id="PS50928">
    <property type="entry name" value="ABC_TM1"/>
    <property type="match status" value="2"/>
</dbReference>
<feature type="transmembrane region" description="Helical" evidence="7">
    <location>
        <begin position="381"/>
        <end position="406"/>
    </location>
</feature>
<reference evidence="9 10" key="1">
    <citation type="journal article" date="2008" name="Proc. Natl. Acad. Sci. U.S.A.">
        <title>Niche adaptation and genome expansion in the chlorophyll d-producing cyanobacterium Acaryochloris marina.</title>
        <authorList>
            <person name="Swingley W.D."/>
            <person name="Chen M."/>
            <person name="Cheung P.C."/>
            <person name="Conrad A.L."/>
            <person name="Dejesa L.C."/>
            <person name="Hao J."/>
            <person name="Honchak B.M."/>
            <person name="Karbach L.E."/>
            <person name="Kurdoglu A."/>
            <person name="Lahiri S."/>
            <person name="Mastrian S.D."/>
            <person name="Miyashita H."/>
            <person name="Page L."/>
            <person name="Ramakrishna P."/>
            <person name="Satoh S."/>
            <person name="Sattley W.M."/>
            <person name="Shimada Y."/>
            <person name="Taylor H.L."/>
            <person name="Tomo T."/>
            <person name="Tsuchiya T."/>
            <person name="Wang Z.T."/>
            <person name="Raymond J."/>
            <person name="Mimuro M."/>
            <person name="Blankenship R.E."/>
            <person name="Touchman J.W."/>
        </authorList>
    </citation>
    <scope>NUCLEOTIDE SEQUENCE [LARGE SCALE GENOMIC DNA]</scope>
    <source>
        <strain evidence="10">MBIC 11017</strain>
    </source>
</reference>